<dbReference type="EMBL" id="CP159289">
    <property type="protein sequence ID" value="XCH26361.1"/>
    <property type="molecule type" value="Genomic_DNA"/>
</dbReference>
<sequence>MLTSVSGIYENGKITLDEIPVIRKKSKIVVTFLEEMDEPNHPKRRLGGLKGKVGTPDDFNAPLDDLADDML</sequence>
<accession>A0AAU8FRB8</accession>
<name>A0AAU8FRB8_9BACT</name>
<organism evidence="2">
    <name type="scientific">Dyadobacter sp. 676</name>
    <dbReference type="NCBI Taxonomy" id="3088362"/>
    <lineage>
        <taxon>Bacteria</taxon>
        <taxon>Pseudomonadati</taxon>
        <taxon>Bacteroidota</taxon>
        <taxon>Cytophagia</taxon>
        <taxon>Cytophagales</taxon>
        <taxon>Spirosomataceae</taxon>
        <taxon>Dyadobacter</taxon>
    </lineage>
</organism>
<dbReference type="RefSeq" id="WP_353721654.1">
    <property type="nucleotide sequence ID" value="NZ_CP159289.1"/>
</dbReference>
<gene>
    <name evidence="2" type="ORF">ABV298_08145</name>
</gene>
<protein>
    <recommendedName>
        <fullName evidence="3">DUF2281 domain-containing protein</fullName>
    </recommendedName>
</protein>
<evidence type="ECO:0008006" key="3">
    <source>
        <dbReference type="Google" id="ProtNLM"/>
    </source>
</evidence>
<feature type="region of interest" description="Disordered" evidence="1">
    <location>
        <begin position="39"/>
        <end position="71"/>
    </location>
</feature>
<proteinExistence type="predicted"/>
<evidence type="ECO:0000313" key="2">
    <source>
        <dbReference type="EMBL" id="XCH26361.1"/>
    </source>
</evidence>
<dbReference type="AlphaFoldDB" id="A0AAU8FRB8"/>
<evidence type="ECO:0000256" key="1">
    <source>
        <dbReference type="SAM" id="MobiDB-lite"/>
    </source>
</evidence>
<reference evidence="2" key="1">
    <citation type="submission" date="2024-06" db="EMBL/GenBank/DDBJ databases">
        <title>Sequencing and assembly of the genome of Dyadobacter sp. strain 676, a symbiont of Cyamopsis tetragonoloba.</title>
        <authorList>
            <person name="Guro P."/>
            <person name="Sazanova A."/>
            <person name="Kuznetsova I."/>
            <person name="Belimov A."/>
            <person name="Safronova V."/>
        </authorList>
    </citation>
    <scope>NUCLEOTIDE SEQUENCE</scope>
    <source>
        <strain evidence="2">676</strain>
    </source>
</reference>